<keyword evidence="8" id="KW-0998">Cell outer membrane</keyword>
<evidence type="ECO:0000256" key="8">
    <source>
        <dbReference type="ARBA" id="ARBA00023237"/>
    </source>
</evidence>
<dbReference type="InterPro" id="IPR043142">
    <property type="entry name" value="PapC-like_C_sf"/>
</dbReference>
<feature type="region of interest" description="Disordered" evidence="9">
    <location>
        <begin position="856"/>
        <end position="876"/>
    </location>
</feature>
<dbReference type="InterPro" id="IPR037224">
    <property type="entry name" value="PapC_N_sf"/>
</dbReference>
<feature type="domain" description="PapC-like C-terminal" evidence="11">
    <location>
        <begin position="773"/>
        <end position="832"/>
    </location>
</feature>
<reference evidence="13 14" key="1">
    <citation type="submission" date="2024-07" db="EMBL/GenBank/DDBJ databases">
        <authorList>
            <person name="Hebao G."/>
        </authorList>
    </citation>
    <scope>NUCLEOTIDE SEQUENCE [LARGE SCALE GENOMIC DNA]</scope>
    <source>
        <strain evidence="13 14">ACCC 02193</strain>
    </source>
</reference>
<dbReference type="Gene3D" id="2.60.40.2070">
    <property type="match status" value="1"/>
</dbReference>
<dbReference type="RefSeq" id="WP_369896241.1">
    <property type="nucleotide sequence ID" value="NZ_JBGFFX010000011.1"/>
</dbReference>
<dbReference type="EMBL" id="JBGFFX010000011">
    <property type="protein sequence ID" value="MEY8772100.1"/>
    <property type="molecule type" value="Genomic_DNA"/>
</dbReference>
<dbReference type="Pfam" id="PF13954">
    <property type="entry name" value="PapC_N"/>
    <property type="match status" value="1"/>
</dbReference>
<name>A0ABV4EB69_9GAMM</name>
<dbReference type="Pfam" id="PF13953">
    <property type="entry name" value="PapC_C"/>
    <property type="match status" value="1"/>
</dbReference>
<evidence type="ECO:0000259" key="12">
    <source>
        <dbReference type="Pfam" id="PF13954"/>
    </source>
</evidence>
<keyword evidence="6 10" id="KW-0732">Signal</keyword>
<evidence type="ECO:0000256" key="9">
    <source>
        <dbReference type="SAM" id="MobiDB-lite"/>
    </source>
</evidence>
<comment type="caution">
    <text evidence="13">The sequence shown here is derived from an EMBL/GenBank/DDBJ whole genome shotgun (WGS) entry which is preliminary data.</text>
</comment>
<organism evidence="13 14">
    <name type="scientific">Erwinia aeris</name>
    <dbReference type="NCBI Taxonomy" id="3239803"/>
    <lineage>
        <taxon>Bacteria</taxon>
        <taxon>Pseudomonadati</taxon>
        <taxon>Pseudomonadota</taxon>
        <taxon>Gammaproteobacteria</taxon>
        <taxon>Enterobacterales</taxon>
        <taxon>Erwiniaceae</taxon>
        <taxon>Erwinia</taxon>
    </lineage>
</organism>
<evidence type="ECO:0000256" key="5">
    <source>
        <dbReference type="ARBA" id="ARBA00022692"/>
    </source>
</evidence>
<proteinExistence type="inferred from homology"/>
<keyword evidence="5" id="KW-0812">Transmembrane</keyword>
<evidence type="ECO:0000313" key="13">
    <source>
        <dbReference type="EMBL" id="MEY8772100.1"/>
    </source>
</evidence>
<evidence type="ECO:0000256" key="7">
    <source>
        <dbReference type="ARBA" id="ARBA00023136"/>
    </source>
</evidence>
<feature type="domain" description="PapC N-terminal" evidence="12">
    <location>
        <begin position="44"/>
        <end position="191"/>
    </location>
</feature>
<dbReference type="PANTHER" id="PTHR30451">
    <property type="entry name" value="OUTER MEMBRANE USHER PROTEIN"/>
    <property type="match status" value="1"/>
</dbReference>
<keyword evidence="3" id="KW-0813">Transport</keyword>
<comment type="subcellular location">
    <subcellularLocation>
        <location evidence="1">Cell outer membrane</location>
        <topology evidence="1">Multi-pass membrane protein</topology>
    </subcellularLocation>
</comment>
<evidence type="ECO:0000259" key="11">
    <source>
        <dbReference type="Pfam" id="PF13953"/>
    </source>
</evidence>
<dbReference type="Gene3D" id="3.10.20.410">
    <property type="match status" value="1"/>
</dbReference>
<evidence type="ECO:0000313" key="14">
    <source>
        <dbReference type="Proteomes" id="UP001565243"/>
    </source>
</evidence>
<comment type="similarity">
    <text evidence="2">Belongs to the fimbrial export usher family.</text>
</comment>
<dbReference type="InterPro" id="IPR025885">
    <property type="entry name" value="PapC_N"/>
</dbReference>
<evidence type="ECO:0000256" key="3">
    <source>
        <dbReference type="ARBA" id="ARBA00022448"/>
    </source>
</evidence>
<evidence type="ECO:0000256" key="10">
    <source>
        <dbReference type="SAM" id="SignalP"/>
    </source>
</evidence>
<keyword evidence="4" id="KW-1134">Transmembrane beta strand</keyword>
<dbReference type="InterPro" id="IPR042186">
    <property type="entry name" value="FimD_plug_dom"/>
</dbReference>
<dbReference type="SUPFAM" id="SSF141729">
    <property type="entry name" value="FimD N-terminal domain-like"/>
    <property type="match status" value="1"/>
</dbReference>
<dbReference type="Proteomes" id="UP001565243">
    <property type="component" value="Unassembled WGS sequence"/>
</dbReference>
<dbReference type="InterPro" id="IPR025949">
    <property type="entry name" value="PapC-like_C"/>
</dbReference>
<evidence type="ECO:0000256" key="6">
    <source>
        <dbReference type="ARBA" id="ARBA00022729"/>
    </source>
</evidence>
<protein>
    <submittedName>
        <fullName evidence="13">Fimbria/pilus outer membrane usher protein</fullName>
    </submittedName>
</protein>
<feature type="chain" id="PRO_5045336041" evidence="10">
    <location>
        <begin position="29"/>
        <end position="876"/>
    </location>
</feature>
<gene>
    <name evidence="13" type="ORF">AB6T85_16985</name>
</gene>
<dbReference type="PANTHER" id="PTHR30451:SF20">
    <property type="entry name" value="FIMBRIAE USHER"/>
    <property type="match status" value="1"/>
</dbReference>
<keyword evidence="7" id="KW-0472">Membrane</keyword>
<evidence type="ECO:0000256" key="1">
    <source>
        <dbReference type="ARBA" id="ARBA00004571"/>
    </source>
</evidence>
<sequence length="876" mass="94539">MENASPQGKRWKQAQLVLLLPFISSAYAIEPSPSAPQEVAKNVEFDPTFLNVSDGSAIDLGRFANGAAALPGIYRTAVYVNNDLLGNYDIEFSADKNKNVLPCLKEELIKRIAFDAGRIPANFFEQDERGRGCYDLKKKIPEIAVNYDSNEQRLDIIVPQIYMARNARGAISKDRWDSGIPAALLAYNASAYTSESGGTRYQSVYASIRAGLNIASWYLRHNGSWNWVEHGQKKYSALNTYVQRDIPALESRLLAGQANTSGLLFETLPFSGVQLASDERMLPNSLRGYAPEIHGVARTNARVTVRQGSQVIYETTVPPGEFLINDLYPTGYGGNLAVTVRESDGSEQYFEVPYSSVAQLLRPGNSRYSVTAGRLRSSSLSEKPALYQATLQYGLTNMLTAYGGFQASQNYYALQSGLALGTEIGAFALDATQARTHLGGTAEDTPTSMSGQSFQLSYSKTVSATSSKVSLAAYRFSTSGYMGFMTAMQTREAVADGLSTSAIWRAKNRFIATVSQGLPERWGTLYASSSLQDYWNRDGNSKQYQLGYNNRYKNLSWGLSVNRTWTLYGEAENNYLLNFSLPLGNSSSYTPQLRVDLAHNSNGRTSEQAAISGTGGKLGQFSYGVSAANANQGTGSSGTVNGTWRSAVSSLSASYGKGSNYYSASGGMSGTVIGHSGGVTLTPYTSDTFALVEAKGAQGASVSSYPGVHVDWNGYAAVPYLDPYQLNEVTLDPGGAASDVELDTTSLKVAPLSGAVVKLKYGTRSGTAVLIAATFQGEPVAFGAEVLDSKGNHVGTVGQGGEVYARVQAQRDKLRVKWGDAPDMQCSLSYILMPQAETDRQREIPRFESVCEAIEKTAQPEGTMAEAPPTSRQSHS</sequence>
<evidence type="ECO:0000256" key="4">
    <source>
        <dbReference type="ARBA" id="ARBA00022452"/>
    </source>
</evidence>
<keyword evidence="14" id="KW-1185">Reference proteome</keyword>
<dbReference type="Gene3D" id="2.60.40.3110">
    <property type="match status" value="1"/>
</dbReference>
<dbReference type="InterPro" id="IPR000015">
    <property type="entry name" value="Fimb_usher"/>
</dbReference>
<dbReference type="Gene3D" id="2.60.40.2610">
    <property type="entry name" value="Outer membrane usher protein FimD, plug domain"/>
    <property type="match status" value="1"/>
</dbReference>
<accession>A0ABV4EB69</accession>
<feature type="signal peptide" evidence="10">
    <location>
        <begin position="1"/>
        <end position="28"/>
    </location>
</feature>
<evidence type="ECO:0000256" key="2">
    <source>
        <dbReference type="ARBA" id="ARBA00008064"/>
    </source>
</evidence>
<dbReference type="Pfam" id="PF00577">
    <property type="entry name" value="Usher"/>
    <property type="match status" value="1"/>
</dbReference>